<evidence type="ECO:0000313" key="7">
    <source>
        <dbReference type="Proteomes" id="UP000260664"/>
    </source>
</evidence>
<keyword evidence="3 4" id="KW-0732">Signal</keyword>
<dbReference type="PANTHER" id="PTHR30024">
    <property type="entry name" value="ALIPHATIC SULFONATES-BINDING PROTEIN-RELATED"/>
    <property type="match status" value="1"/>
</dbReference>
<name>A0A3E4EV64_9FIRM</name>
<evidence type="ECO:0000259" key="5">
    <source>
        <dbReference type="Pfam" id="PF09084"/>
    </source>
</evidence>
<dbReference type="Pfam" id="PF09084">
    <property type="entry name" value="NMT1"/>
    <property type="match status" value="1"/>
</dbReference>
<protein>
    <submittedName>
        <fullName evidence="6">ABC transporter substrate-binding protein</fullName>
    </submittedName>
</protein>
<feature type="domain" description="SsuA/THI5-like" evidence="5">
    <location>
        <begin position="60"/>
        <end position="268"/>
    </location>
</feature>
<dbReference type="GO" id="GO:0042597">
    <property type="term" value="C:periplasmic space"/>
    <property type="evidence" value="ECO:0007669"/>
    <property type="project" value="UniProtKB-SubCell"/>
</dbReference>
<dbReference type="SUPFAM" id="SSF53850">
    <property type="entry name" value="Periplasmic binding protein-like II"/>
    <property type="match status" value="1"/>
</dbReference>
<evidence type="ECO:0000256" key="3">
    <source>
        <dbReference type="ARBA" id="ARBA00022729"/>
    </source>
</evidence>
<dbReference type="InterPro" id="IPR015168">
    <property type="entry name" value="SsuA/THI5"/>
</dbReference>
<organism evidence="6 7">
    <name type="scientific">Dorea formicigenerans</name>
    <dbReference type="NCBI Taxonomy" id="39486"/>
    <lineage>
        <taxon>Bacteria</taxon>
        <taxon>Bacillati</taxon>
        <taxon>Bacillota</taxon>
        <taxon>Clostridia</taxon>
        <taxon>Lachnospirales</taxon>
        <taxon>Lachnospiraceae</taxon>
        <taxon>Dorea</taxon>
    </lineage>
</organism>
<dbReference type="RefSeq" id="WP_117495888.1">
    <property type="nucleotide sequence ID" value="NZ_QSOI01000030.1"/>
</dbReference>
<accession>A0A3E4EV64</accession>
<gene>
    <name evidence="6" type="ORF">DXD84_14285</name>
</gene>
<dbReference type="EMBL" id="QSOI01000030">
    <property type="protein sequence ID" value="RGI80591.1"/>
    <property type="molecule type" value="Genomic_DNA"/>
</dbReference>
<comment type="similarity">
    <text evidence="2">Belongs to the bacterial solute-binding protein SsuA/TauA family.</text>
</comment>
<comment type="caution">
    <text evidence="6">The sequence shown here is derived from an EMBL/GenBank/DDBJ whole genome shotgun (WGS) entry which is preliminary data.</text>
</comment>
<dbReference type="AlphaFoldDB" id="A0A3E4EV64"/>
<dbReference type="PANTHER" id="PTHR30024:SF47">
    <property type="entry name" value="TAURINE-BINDING PERIPLASMIC PROTEIN"/>
    <property type="match status" value="1"/>
</dbReference>
<dbReference type="Gene3D" id="3.40.190.10">
    <property type="entry name" value="Periplasmic binding protein-like II"/>
    <property type="match status" value="2"/>
</dbReference>
<dbReference type="Proteomes" id="UP000260664">
    <property type="component" value="Unassembled WGS sequence"/>
</dbReference>
<proteinExistence type="inferred from homology"/>
<dbReference type="PROSITE" id="PS51257">
    <property type="entry name" value="PROKAR_LIPOPROTEIN"/>
    <property type="match status" value="1"/>
</dbReference>
<sequence length="347" mass="37549">MKKKVLASLLVAAMAVGMMAGCGKSGDKQETTQKTEAKEESSGELTKISVCEPVRGILWAPVYVAKAEGYFEEEGLDVDITTVQSDMPTAPVLADEAQFGLYGPEMICKFVAEGQDTELLYTCTDTYPYSFFLAKDVKSVADLKGTTVNGADSGSSPRAFVRAVVNNAGLDADNDVTYANMSNSAVIAALESGEIKATYASPELRAQLIDAGYDVTVDIYDKDVHKELLGSESYEMYIVFGKKSYVEQNPEITQLFINACYKGAQYLDSHDTDEIVATLKEQFSEMTNLEQVVKECKDNGLWSPDGLFTDSGVEAINKMAMDSGLIDKPVAKSDLVDDSFAKKAAGK</sequence>
<evidence type="ECO:0000256" key="1">
    <source>
        <dbReference type="ARBA" id="ARBA00004418"/>
    </source>
</evidence>
<feature type="signal peptide" evidence="4">
    <location>
        <begin position="1"/>
        <end position="20"/>
    </location>
</feature>
<comment type="subcellular location">
    <subcellularLocation>
        <location evidence="1">Periplasm</location>
    </subcellularLocation>
</comment>
<evidence type="ECO:0000256" key="2">
    <source>
        <dbReference type="ARBA" id="ARBA00010742"/>
    </source>
</evidence>
<evidence type="ECO:0000313" key="6">
    <source>
        <dbReference type="EMBL" id="RGI80591.1"/>
    </source>
</evidence>
<reference evidence="6 7" key="1">
    <citation type="submission" date="2018-08" db="EMBL/GenBank/DDBJ databases">
        <title>A genome reference for cultivated species of the human gut microbiota.</title>
        <authorList>
            <person name="Zou Y."/>
            <person name="Xue W."/>
            <person name="Luo G."/>
        </authorList>
    </citation>
    <scope>NUCLEOTIDE SEQUENCE [LARGE SCALE GENOMIC DNA]</scope>
    <source>
        <strain evidence="6 7">TM09-19AC</strain>
    </source>
</reference>
<evidence type="ECO:0000256" key="4">
    <source>
        <dbReference type="SAM" id="SignalP"/>
    </source>
</evidence>
<feature type="chain" id="PRO_5038511546" evidence="4">
    <location>
        <begin position="21"/>
        <end position="347"/>
    </location>
</feature>